<evidence type="ECO:0000256" key="4">
    <source>
        <dbReference type="ARBA" id="ARBA00023002"/>
    </source>
</evidence>
<dbReference type="GO" id="GO:0050660">
    <property type="term" value="F:flavin adenine dinucleotide binding"/>
    <property type="evidence" value="ECO:0007669"/>
    <property type="project" value="InterPro"/>
</dbReference>
<sequence>MADGESTPDGYPDFEEQLRKAVQVADLPSLLPAVAHLTGAHAILRDELRPGVHPTPLGLEPQGGLSIEKQELGRTLAMRALRNWHRAGRPAAPDYRPEDLQVLMEFVTGPVDADYLSLFLGQLGVGANGPGWTLEDVRPEREFRVVVIGAGMSGLAAAHRLDEAGVPFTVFERNDDVGGVWLENDYPGCQLDTSNFCYSYSFAQHAGWRYQYSRRDSILEYFRDFADAQSLRRHIRFRSEVTAATFDEDTGIWRLTVRDTADGSIDTVEAHAVISAVGQLNRPAFPDTPGRESFAGDSWHTARWNHDVDLTGKRVAVIGTGASAFQVVPEIAEAAQEVVLFQRTPPWIMPTPSYHAELAPGLRWLLREIPGYHRWFRFLQFWVGVEGRRRYALVDPAWDKPGSVSEDNHALRCALESYLEREFADRPDLLARVVPDYPPYAKRMLRDDGRWASTLKRDDVELVTDSITAITPQGLVTADGRHHEVDVIIYGTGFRASEFLVPMDVVGRGGVKLHDLWGGEPRANVGVTVPGFPNLFLLYGPNTNLVVNGSIVLFSEAEVDYVMACLRTLFDADARTIDCRPDALESFYERVDAASAAMAFGVKGVRSWYKSSSGRVSQNWPLSTLEFWQRTRGPDPSEYVLDRAE</sequence>
<name>A0AA46X0H7_RHORH</name>
<dbReference type="GO" id="GO:0050661">
    <property type="term" value="F:NADP binding"/>
    <property type="evidence" value="ECO:0007669"/>
    <property type="project" value="InterPro"/>
</dbReference>
<evidence type="ECO:0000256" key="1">
    <source>
        <dbReference type="ARBA" id="ARBA00010139"/>
    </source>
</evidence>
<dbReference type="AlphaFoldDB" id="A0AA46X0H7"/>
<dbReference type="InterPro" id="IPR020946">
    <property type="entry name" value="Flavin_mOase-like"/>
</dbReference>
<dbReference type="RefSeq" id="WP_085470789.1">
    <property type="nucleotide sequence ID" value="NZ_CP083975.1"/>
</dbReference>
<keyword evidence="3" id="KW-0274">FAD</keyword>
<evidence type="ECO:0000256" key="3">
    <source>
        <dbReference type="ARBA" id="ARBA00022827"/>
    </source>
</evidence>
<keyword evidence="2" id="KW-0285">Flavoprotein</keyword>
<dbReference type="PANTHER" id="PTHR42877">
    <property type="entry name" value="L-ORNITHINE N(5)-MONOOXYGENASE-RELATED"/>
    <property type="match status" value="1"/>
</dbReference>
<dbReference type="InterPro" id="IPR000960">
    <property type="entry name" value="Flavin_mOase"/>
</dbReference>
<dbReference type="Pfam" id="PF00743">
    <property type="entry name" value="FMO-like"/>
    <property type="match status" value="1"/>
</dbReference>
<dbReference type="InterPro" id="IPR036188">
    <property type="entry name" value="FAD/NAD-bd_sf"/>
</dbReference>
<comment type="similarity">
    <text evidence="1">Belongs to the FAD-binding monooxygenase family.</text>
</comment>
<dbReference type="PRINTS" id="PR00370">
    <property type="entry name" value="FMOXYGENASE"/>
</dbReference>
<dbReference type="Gene3D" id="3.50.50.60">
    <property type="entry name" value="FAD/NAD(P)-binding domain"/>
    <property type="match status" value="2"/>
</dbReference>
<dbReference type="Proteomes" id="UP001162740">
    <property type="component" value="Plasmid pGD02.2.1"/>
</dbReference>
<reference evidence="5 6" key="1">
    <citation type="journal article" date="2021" name="Front. Microbiol.">
        <title>Bacterial Transformation of Aromatic Monomers in Softwood Black Liquor.</title>
        <authorList>
            <person name="Navas L.E."/>
            <person name="Dexter G."/>
            <person name="Liu J."/>
            <person name="Levy-Booth D."/>
            <person name="Cho M."/>
            <person name="Jang S.K."/>
            <person name="Mansfield S.D."/>
            <person name="Renneckar S."/>
            <person name="Mohn W.W."/>
            <person name="Eltis L.D."/>
        </authorList>
    </citation>
    <scope>NUCLEOTIDE SEQUENCE [LARGE SCALE GENOMIC DNA]</scope>
    <source>
        <strain evidence="5 6">GD02</strain>
    </source>
</reference>
<protein>
    <submittedName>
        <fullName evidence="5">FAD-dependent oxidoreductase</fullName>
    </submittedName>
</protein>
<dbReference type="SUPFAM" id="SSF51905">
    <property type="entry name" value="FAD/NAD(P)-binding domain"/>
    <property type="match status" value="2"/>
</dbReference>
<evidence type="ECO:0000313" key="5">
    <source>
        <dbReference type="EMBL" id="UZF47865.1"/>
    </source>
</evidence>
<dbReference type="EMBL" id="CP083975">
    <property type="protein sequence ID" value="UZF47865.1"/>
    <property type="molecule type" value="Genomic_DNA"/>
</dbReference>
<evidence type="ECO:0000256" key="2">
    <source>
        <dbReference type="ARBA" id="ARBA00022630"/>
    </source>
</evidence>
<evidence type="ECO:0000313" key="6">
    <source>
        <dbReference type="Proteomes" id="UP001162740"/>
    </source>
</evidence>
<proteinExistence type="inferred from homology"/>
<geneLocation type="plasmid" evidence="5 6">
    <name>pGD02.2.1</name>
</geneLocation>
<dbReference type="GO" id="GO:0004499">
    <property type="term" value="F:N,N-dimethylaniline monooxygenase activity"/>
    <property type="evidence" value="ECO:0007669"/>
    <property type="project" value="InterPro"/>
</dbReference>
<keyword evidence="4" id="KW-0560">Oxidoreductase</keyword>
<accession>A0AA46X0H7</accession>
<gene>
    <name evidence="5" type="ORF">KUM34_025935</name>
</gene>
<keyword evidence="5" id="KW-0614">Plasmid</keyword>
<dbReference type="PANTHER" id="PTHR42877:SF4">
    <property type="entry name" value="FAD_NAD(P)-BINDING DOMAIN-CONTAINING PROTEIN-RELATED"/>
    <property type="match status" value="1"/>
</dbReference>
<organism evidence="5 6">
    <name type="scientific">Rhodococcus rhodochrous</name>
    <dbReference type="NCBI Taxonomy" id="1829"/>
    <lineage>
        <taxon>Bacteria</taxon>
        <taxon>Bacillati</taxon>
        <taxon>Actinomycetota</taxon>
        <taxon>Actinomycetes</taxon>
        <taxon>Mycobacteriales</taxon>
        <taxon>Nocardiaceae</taxon>
        <taxon>Rhodococcus</taxon>
    </lineage>
</organism>
<dbReference type="InterPro" id="IPR051209">
    <property type="entry name" value="FAD-bind_Monooxygenase_sf"/>
</dbReference>